<dbReference type="Pfam" id="PF20448">
    <property type="entry name" value="DUF6705"/>
    <property type="match status" value="1"/>
</dbReference>
<reference evidence="2 3" key="1">
    <citation type="submission" date="2018-10" db="EMBL/GenBank/DDBJ databases">
        <title>Transmission dynamics of multidrug resistant bacteria on intensive care unit surfaces.</title>
        <authorList>
            <person name="D'Souza A.W."/>
            <person name="Potter R.F."/>
            <person name="Wallace M."/>
            <person name="Shupe A."/>
            <person name="Patel S."/>
            <person name="Sun S."/>
            <person name="Gul D."/>
            <person name="Kwon J.H."/>
            <person name="Andleeb S."/>
            <person name="Burnham C.-A.D."/>
            <person name="Dantas G."/>
        </authorList>
    </citation>
    <scope>NUCLEOTIDE SEQUENCE [LARGE SCALE GENOMIC DNA]</scope>
    <source>
        <strain evidence="2 3">WF_348</strain>
    </source>
</reference>
<proteinExistence type="predicted"/>
<accession>A0A3R8TPJ2</accession>
<dbReference type="AlphaFoldDB" id="A0A3R8TPJ2"/>
<dbReference type="Proteomes" id="UP000267844">
    <property type="component" value="Unassembled WGS sequence"/>
</dbReference>
<evidence type="ECO:0000313" key="3">
    <source>
        <dbReference type="Proteomes" id="UP000267844"/>
    </source>
</evidence>
<evidence type="ECO:0000259" key="1">
    <source>
        <dbReference type="Pfam" id="PF20448"/>
    </source>
</evidence>
<protein>
    <recommendedName>
        <fullName evidence="1">DUF6705 domain-containing protein</fullName>
    </recommendedName>
</protein>
<dbReference type="InterPro" id="IPR046551">
    <property type="entry name" value="DUF6705"/>
</dbReference>
<name>A0A3R8TPJ2_9FLAO</name>
<gene>
    <name evidence="2" type="ORF">EGI89_08465</name>
</gene>
<dbReference type="RefSeq" id="WP_125388313.1">
    <property type="nucleotide sequence ID" value="NZ_RHPO01000015.1"/>
</dbReference>
<evidence type="ECO:0000313" key="2">
    <source>
        <dbReference type="EMBL" id="RRT91430.1"/>
    </source>
</evidence>
<comment type="caution">
    <text evidence="2">The sequence shown here is derived from an EMBL/GenBank/DDBJ whole genome shotgun (WGS) entry which is preliminary data.</text>
</comment>
<organism evidence="2 3">
    <name type="scientific">Empedobacter falsenii</name>
    <dbReference type="NCBI Taxonomy" id="343874"/>
    <lineage>
        <taxon>Bacteria</taxon>
        <taxon>Pseudomonadati</taxon>
        <taxon>Bacteroidota</taxon>
        <taxon>Flavobacteriia</taxon>
        <taxon>Flavobacteriales</taxon>
        <taxon>Weeksellaceae</taxon>
        <taxon>Empedobacter</taxon>
    </lineage>
</organism>
<dbReference type="EMBL" id="RHPO01000015">
    <property type="protein sequence ID" value="RRT91430.1"/>
    <property type="molecule type" value="Genomic_DNA"/>
</dbReference>
<sequence>MQLIMYKIKFFISIIIMIISLQVHSQTLKTTSNSNNLNNNIDNFIGTWYWKDNGKSLKIIFKKDNIDLPMYDNVKTDVLIGFHKYISNNP</sequence>
<feature type="domain" description="DUF6705" evidence="1">
    <location>
        <begin position="12"/>
        <end position="89"/>
    </location>
</feature>